<evidence type="ECO:0000313" key="6">
    <source>
        <dbReference type="Proteomes" id="UP001551675"/>
    </source>
</evidence>
<name>A0ABV3G8Z7_MICGL</name>
<dbReference type="Gene3D" id="3.40.50.2000">
    <property type="entry name" value="Glycogen Phosphorylase B"/>
    <property type="match status" value="2"/>
</dbReference>
<dbReference type="RefSeq" id="WP_358130424.1">
    <property type="nucleotide sequence ID" value="NZ_JBFALK010000002.1"/>
</dbReference>
<dbReference type="EMBL" id="JBFALK010000002">
    <property type="protein sequence ID" value="MEV0968120.1"/>
    <property type="molecule type" value="Genomic_DNA"/>
</dbReference>
<sequence>MRILHIAYRLPPEPGGMELHIERLIRAQLPRGHEVIVAHRRGELPRGTAPMPLTRTGASRAVSLKSDEIAFAMECAEALSRVAAPDVIHLHGDHREALALGSAARRLGIPLMLHIHGALTMRHRAIMPWAFRHVGGFIVAGTRPRADLHTVGIPDRLIRMTSAGLDVGRLAGFRDSGRVRRGLIISVGSLVKVKNHELTIEAFHRVRAVRPDARLVIAGEGPERDRLQRLAATGPGIEFTGHIAPDRVYSLVNRAEVLVHSSQRLRGIGEGIPNAALEALALGTAVLISSESTLDPVVPRDAYRIFRSGDAADLAARLHALLDDDETRRRMSERGVRAAEDLDWPLVAARIERWYEMVTSHRVPVLTAR</sequence>
<reference evidence="5 6" key="1">
    <citation type="submission" date="2024-06" db="EMBL/GenBank/DDBJ databases">
        <title>The Natural Products Discovery Center: Release of the First 8490 Sequenced Strains for Exploring Actinobacteria Biosynthetic Diversity.</title>
        <authorList>
            <person name="Kalkreuter E."/>
            <person name="Kautsar S.A."/>
            <person name="Yang D."/>
            <person name="Bader C.D."/>
            <person name="Teijaro C.N."/>
            <person name="Fluegel L."/>
            <person name="Davis C.M."/>
            <person name="Simpson J.R."/>
            <person name="Lauterbach L."/>
            <person name="Steele A.D."/>
            <person name="Gui C."/>
            <person name="Meng S."/>
            <person name="Li G."/>
            <person name="Viehrig K."/>
            <person name="Ye F."/>
            <person name="Su P."/>
            <person name="Kiefer A.F."/>
            <person name="Nichols A."/>
            <person name="Cepeda A.J."/>
            <person name="Yan W."/>
            <person name="Fan B."/>
            <person name="Jiang Y."/>
            <person name="Adhikari A."/>
            <person name="Zheng C.-J."/>
            <person name="Schuster L."/>
            <person name="Cowan T.M."/>
            <person name="Smanski M.J."/>
            <person name="Chevrette M.G."/>
            <person name="De Carvalho L.P.S."/>
            <person name="Shen B."/>
        </authorList>
    </citation>
    <scope>NUCLEOTIDE SEQUENCE [LARGE SCALE GENOMIC DNA]</scope>
    <source>
        <strain evidence="5 6">NPDC050100</strain>
    </source>
</reference>
<dbReference type="EC" id="2.4.-.-" evidence="5"/>
<dbReference type="CDD" id="cd03801">
    <property type="entry name" value="GT4_PimA-like"/>
    <property type="match status" value="1"/>
</dbReference>
<feature type="domain" description="Glycosyltransferase subfamily 4-like N-terminal" evidence="4">
    <location>
        <begin position="14"/>
        <end position="167"/>
    </location>
</feature>
<keyword evidence="6" id="KW-1185">Reference proteome</keyword>
<dbReference type="Proteomes" id="UP001551675">
    <property type="component" value="Unassembled WGS sequence"/>
</dbReference>
<keyword evidence="2 5" id="KW-0808">Transferase</keyword>
<evidence type="ECO:0000313" key="5">
    <source>
        <dbReference type="EMBL" id="MEV0968120.1"/>
    </source>
</evidence>
<accession>A0ABV3G8Z7</accession>
<dbReference type="PANTHER" id="PTHR45947">
    <property type="entry name" value="SULFOQUINOVOSYL TRANSFERASE SQD2"/>
    <property type="match status" value="1"/>
</dbReference>
<proteinExistence type="predicted"/>
<dbReference type="PANTHER" id="PTHR45947:SF3">
    <property type="entry name" value="SULFOQUINOVOSYL TRANSFERASE SQD2"/>
    <property type="match status" value="1"/>
</dbReference>
<protein>
    <submittedName>
        <fullName evidence="5">Glycosyltransferase family 4 protein</fullName>
        <ecNumber evidence="5">2.4.-.-</ecNumber>
    </submittedName>
</protein>
<feature type="domain" description="Glycosyl transferase family 1" evidence="3">
    <location>
        <begin position="181"/>
        <end position="335"/>
    </location>
</feature>
<keyword evidence="1 5" id="KW-0328">Glycosyltransferase</keyword>
<dbReference type="InterPro" id="IPR001296">
    <property type="entry name" value="Glyco_trans_1"/>
</dbReference>
<evidence type="ECO:0000256" key="1">
    <source>
        <dbReference type="ARBA" id="ARBA00022676"/>
    </source>
</evidence>
<evidence type="ECO:0000256" key="2">
    <source>
        <dbReference type="ARBA" id="ARBA00022679"/>
    </source>
</evidence>
<dbReference type="SUPFAM" id="SSF53756">
    <property type="entry name" value="UDP-Glycosyltransferase/glycogen phosphorylase"/>
    <property type="match status" value="1"/>
</dbReference>
<dbReference type="InterPro" id="IPR050194">
    <property type="entry name" value="Glycosyltransferase_grp1"/>
</dbReference>
<dbReference type="Pfam" id="PF13439">
    <property type="entry name" value="Glyco_transf_4"/>
    <property type="match status" value="1"/>
</dbReference>
<evidence type="ECO:0000259" key="3">
    <source>
        <dbReference type="Pfam" id="PF00534"/>
    </source>
</evidence>
<dbReference type="GO" id="GO:0016757">
    <property type="term" value="F:glycosyltransferase activity"/>
    <property type="evidence" value="ECO:0007669"/>
    <property type="project" value="UniProtKB-KW"/>
</dbReference>
<dbReference type="Pfam" id="PF00534">
    <property type="entry name" value="Glycos_transf_1"/>
    <property type="match status" value="1"/>
</dbReference>
<organism evidence="5 6">
    <name type="scientific">Microtetraspora glauca</name>
    <dbReference type="NCBI Taxonomy" id="1996"/>
    <lineage>
        <taxon>Bacteria</taxon>
        <taxon>Bacillati</taxon>
        <taxon>Actinomycetota</taxon>
        <taxon>Actinomycetes</taxon>
        <taxon>Streptosporangiales</taxon>
        <taxon>Streptosporangiaceae</taxon>
        <taxon>Microtetraspora</taxon>
    </lineage>
</organism>
<comment type="caution">
    <text evidence="5">The sequence shown here is derived from an EMBL/GenBank/DDBJ whole genome shotgun (WGS) entry which is preliminary data.</text>
</comment>
<dbReference type="InterPro" id="IPR028098">
    <property type="entry name" value="Glyco_trans_4-like_N"/>
</dbReference>
<gene>
    <name evidence="5" type="ORF">AB0I59_05760</name>
</gene>
<evidence type="ECO:0000259" key="4">
    <source>
        <dbReference type="Pfam" id="PF13439"/>
    </source>
</evidence>